<dbReference type="HOGENOM" id="CLU_579872_0_0_11"/>
<evidence type="ECO:0000313" key="1">
    <source>
        <dbReference type="EMBL" id="BAI65214.1"/>
    </source>
</evidence>
<sequence>MLRQALLVHRLTGFHVQRDSPRVSTIRQTSRTAATLTGINQAVSGGIARNSRRVHVLTVPDLTQTAVGNIPTLHTGSKKRIRRNRRAGTLRVLRVRVAVGACTDHRVTHTDHRILSARGTGSKQAGATDLRTVIGAVHNDRLLNIRVIGQHHVIRTVRAKERRGGTRTPRELTGLAGATAVVGMPPLEGGRTGCGSVQHINSVRSHHAHALRARRNRVINTLTRNRRLIQAHRANRAASRINHRNVAVLRRNPNATGPVGYQTNHSVIGALGEHAAQVNTLINSDAASVSRVGESQQALRAIHQNHAVLRVKVSVHATEQCALRDVQVGELAAGMRVKDRELRGDELAVGEDLGAEHLNEAVASSKDRRAGAAELCTGNLPIAGAGASKRSSIRGLGITVHRGNAGSAQVRIHLGVIGGGHGWFFLTVSGTHLQWSALICTFTCANVSHCRVRKQFLTTLKGTLKHCSGGA</sequence>
<dbReference type="AlphaFoldDB" id="D2NU88"/>
<protein>
    <submittedName>
        <fullName evidence="1">Formate hydrogenlyase subunit 3/multisubunit Na+/H+ antiporter, MnhD subunit</fullName>
    </submittedName>
</protein>
<dbReference type="KEGG" id="rmu:RMDY18_13820"/>
<dbReference type="Proteomes" id="UP000001883">
    <property type="component" value="Chromosome"/>
</dbReference>
<accession>D2NU88</accession>
<proteinExistence type="predicted"/>
<reference evidence="2" key="1">
    <citation type="submission" date="2009-07" db="EMBL/GenBank/DDBJ databases">
        <title>Complete genome sequence of Rothia mucilaginosa DJ.</title>
        <authorList>
            <person name="Yamane K."/>
            <person name="Nambu T."/>
            <person name="Mashimo C."/>
            <person name="Sugimori C."/>
            <person name="Yamanaka T."/>
            <person name="Leung K."/>
            <person name="Fukushima H."/>
        </authorList>
    </citation>
    <scope>NUCLEOTIDE SEQUENCE [LARGE SCALE GENOMIC DNA]</scope>
    <source>
        <strain evidence="2">DY-18</strain>
    </source>
</reference>
<reference evidence="1 2" key="2">
    <citation type="journal article" date="2010" name="J Osaka Dent Univ">
        <title>Isolation and identification of Rothia mucilaginosa from persistent apical periodontitis lesions.</title>
        <authorList>
            <person name="Yamane K."/>
            <person name="Yoshida M."/>
            <person name="Fujihira T."/>
            <person name="Baba T."/>
            <person name="Tsuji N."/>
            <person name="Hayashi H."/>
            <person name="Sugimori C."/>
            <person name="Yamanaka T."/>
            <person name="Mashimo C."/>
            <person name="Nambu T."/>
            <person name="Kawai H."/>
            <person name="Fukushima H."/>
        </authorList>
    </citation>
    <scope>NUCLEOTIDE SEQUENCE [LARGE SCALE GENOMIC DNA]</scope>
    <source>
        <strain evidence="1 2">DY-18</strain>
    </source>
</reference>
<gene>
    <name evidence="1" type="ordered locus">RMDY18_13820</name>
</gene>
<keyword evidence="2" id="KW-1185">Reference proteome</keyword>
<organism evidence="1 2">
    <name type="scientific">Rothia mucilaginosa (strain DY-18)</name>
    <name type="common">Stomatococcus mucilaginosus</name>
    <dbReference type="NCBI Taxonomy" id="680646"/>
    <lineage>
        <taxon>Bacteria</taxon>
        <taxon>Bacillati</taxon>
        <taxon>Actinomycetota</taxon>
        <taxon>Actinomycetes</taxon>
        <taxon>Micrococcales</taxon>
        <taxon>Micrococcaceae</taxon>
        <taxon>Rothia</taxon>
    </lineage>
</organism>
<reference evidence="1 2" key="3">
    <citation type="journal article" date="2010" name="Sequencing">
        <title>Complete Genome Sequence of Rothia mucilaginosa DY-18: A Clinical Isolate with Dense Meshwork-Like Structures from a Persistent Apical Periodontitis Lesion.</title>
        <authorList>
            <person name="Yamane K."/>
            <person name="Nambu T."/>
            <person name="Yamanaka T."/>
            <person name="Mashimo C."/>
            <person name="Sugimori C."/>
            <person name="Leung K.-P."/>
            <person name="Fukushima H."/>
        </authorList>
    </citation>
    <scope>NUCLEOTIDE SEQUENCE [LARGE SCALE GENOMIC DNA]</scope>
    <source>
        <strain evidence="1 2">DY-18</strain>
    </source>
</reference>
<name>D2NU88_ROTMD</name>
<dbReference type="GO" id="GO:0016829">
    <property type="term" value="F:lyase activity"/>
    <property type="evidence" value="ECO:0007669"/>
    <property type="project" value="UniProtKB-KW"/>
</dbReference>
<dbReference type="EMBL" id="AP011540">
    <property type="protein sequence ID" value="BAI65214.1"/>
    <property type="molecule type" value="Genomic_DNA"/>
</dbReference>
<keyword evidence="1" id="KW-0456">Lyase</keyword>
<evidence type="ECO:0000313" key="2">
    <source>
        <dbReference type="Proteomes" id="UP000001883"/>
    </source>
</evidence>